<dbReference type="SUPFAM" id="SSF54695">
    <property type="entry name" value="POZ domain"/>
    <property type="match status" value="1"/>
</dbReference>
<accession>A0ABN8PWV7</accession>
<evidence type="ECO:0000256" key="2">
    <source>
        <dbReference type="ARBA" id="ARBA00022737"/>
    </source>
</evidence>
<dbReference type="InterPro" id="IPR017096">
    <property type="entry name" value="BTB-kelch_protein"/>
</dbReference>
<dbReference type="InterPro" id="IPR011333">
    <property type="entry name" value="SKP1/BTB/POZ_sf"/>
</dbReference>
<name>A0ABN8PWV7_9CNID</name>
<evidence type="ECO:0000256" key="3">
    <source>
        <dbReference type="SAM" id="MobiDB-lite"/>
    </source>
</evidence>
<evidence type="ECO:0000313" key="6">
    <source>
        <dbReference type="Proteomes" id="UP001159427"/>
    </source>
</evidence>
<keyword evidence="1" id="KW-0880">Kelch repeat</keyword>
<keyword evidence="6" id="KW-1185">Reference proteome</keyword>
<dbReference type="CDD" id="cd18186">
    <property type="entry name" value="BTB_POZ_ZBTB_KLHL-like"/>
    <property type="match status" value="1"/>
</dbReference>
<evidence type="ECO:0000259" key="4">
    <source>
        <dbReference type="PROSITE" id="PS50097"/>
    </source>
</evidence>
<dbReference type="SUPFAM" id="SSF117281">
    <property type="entry name" value="Kelch motif"/>
    <property type="match status" value="1"/>
</dbReference>
<dbReference type="EMBL" id="CALNXI010001027">
    <property type="protein sequence ID" value="CAH3152097.1"/>
    <property type="molecule type" value="Genomic_DNA"/>
</dbReference>
<dbReference type="PIRSF" id="PIRSF037037">
    <property type="entry name" value="Kelch-like_protein_gigaxonin"/>
    <property type="match status" value="1"/>
</dbReference>
<evidence type="ECO:0000313" key="5">
    <source>
        <dbReference type="EMBL" id="CAH3152097.1"/>
    </source>
</evidence>
<dbReference type="PROSITE" id="PS50097">
    <property type="entry name" value="BTB"/>
    <property type="match status" value="1"/>
</dbReference>
<dbReference type="Gene3D" id="3.30.710.10">
    <property type="entry name" value="Potassium Channel Kv1.1, Chain A"/>
    <property type="match status" value="1"/>
</dbReference>
<proteinExistence type="predicted"/>
<dbReference type="InterPro" id="IPR000210">
    <property type="entry name" value="BTB/POZ_dom"/>
</dbReference>
<dbReference type="Proteomes" id="UP001159427">
    <property type="component" value="Unassembled WGS sequence"/>
</dbReference>
<dbReference type="InterPro" id="IPR011705">
    <property type="entry name" value="BACK"/>
</dbReference>
<dbReference type="Gene3D" id="2.120.10.80">
    <property type="entry name" value="Kelch-type beta propeller"/>
    <property type="match status" value="1"/>
</dbReference>
<sequence>MNSNSLREAPLKTPNDASETNQLFVPKETVDNPFDLTLVVSDSKEIKVHRRVLSEASLFFEKLLNTNMRESNEAVVNLEMLTESCLRDILEYVYTGAILVLSDDMAQELLGMADYLVLPNLKTLASKYLLDHISASSSISTYYLAEKYHCEELLSVSEKFILANFTTVAKTEDFLNLPAKEVKMWISSDDIQVSAEEDVFKIMLRWIGHDKIERNKCFVELFREVRLIYVSRDFLHSDIVTNDLVNDNEYCVELVKDAIRFVDSKGHLPLCVKPRKSLEIPVFVIAVKSTSREYQVICYLPHENKWTQNFTCGTVLDQTEKVIGCQGKLYFISQTHRRLLCYDSLSNYWTQIPFEEQRNLLNVFVRHNDEMWALMSEDQSCCHLSLHSHGNNQVCGGKHLYFLAKYRPESNEWEEKSSFELEKVKVGVCMVANNDSFIYFLGGSLINQITGTSEVMADCDRYDCNTNTWQKISDMKCPKSHAYGTAKNGNVFIASDHYKPCPWGGRFEVYYEATNKWHIIADPISDPTCNRRFLCGLVVSDHNLYSLNMFLFTGGLRLGCQRCAIQCYKHYKNEWSIKSQSNPVKNEYDETARHWFCRYDLLCSMRVFKGSAFLQQALNSDVQVQQFSDEPEILGHALQSDDLSRGKGAATRRLDTIQHKCAIL</sequence>
<comment type="caution">
    <text evidence="5">The sequence shown here is derived from an EMBL/GenBank/DDBJ whole genome shotgun (WGS) entry which is preliminary data.</text>
</comment>
<dbReference type="PANTHER" id="PTHR45632:SF17">
    <property type="entry name" value="KELCH-LIKE PROTEIN 31"/>
    <property type="match status" value="1"/>
</dbReference>
<reference evidence="5 6" key="1">
    <citation type="submission" date="2022-05" db="EMBL/GenBank/DDBJ databases">
        <authorList>
            <consortium name="Genoscope - CEA"/>
            <person name="William W."/>
        </authorList>
    </citation>
    <scope>NUCLEOTIDE SEQUENCE [LARGE SCALE GENOMIC DNA]</scope>
</reference>
<dbReference type="Gene3D" id="1.25.40.420">
    <property type="match status" value="1"/>
</dbReference>
<dbReference type="PANTHER" id="PTHR45632">
    <property type="entry name" value="LD33804P"/>
    <property type="match status" value="1"/>
</dbReference>
<dbReference type="InterPro" id="IPR015915">
    <property type="entry name" value="Kelch-typ_b-propeller"/>
</dbReference>
<organism evidence="5 6">
    <name type="scientific">Porites evermanni</name>
    <dbReference type="NCBI Taxonomy" id="104178"/>
    <lineage>
        <taxon>Eukaryota</taxon>
        <taxon>Metazoa</taxon>
        <taxon>Cnidaria</taxon>
        <taxon>Anthozoa</taxon>
        <taxon>Hexacorallia</taxon>
        <taxon>Scleractinia</taxon>
        <taxon>Fungiina</taxon>
        <taxon>Poritidae</taxon>
        <taxon>Porites</taxon>
    </lineage>
</organism>
<keyword evidence="2" id="KW-0677">Repeat</keyword>
<dbReference type="Pfam" id="PF00651">
    <property type="entry name" value="BTB"/>
    <property type="match status" value="1"/>
</dbReference>
<dbReference type="SMART" id="SM00875">
    <property type="entry name" value="BACK"/>
    <property type="match status" value="1"/>
</dbReference>
<evidence type="ECO:0000256" key="1">
    <source>
        <dbReference type="ARBA" id="ARBA00022441"/>
    </source>
</evidence>
<dbReference type="SMART" id="SM00225">
    <property type="entry name" value="BTB"/>
    <property type="match status" value="1"/>
</dbReference>
<feature type="region of interest" description="Disordered" evidence="3">
    <location>
        <begin position="1"/>
        <end position="21"/>
    </location>
</feature>
<feature type="domain" description="BTB" evidence="4">
    <location>
        <begin position="34"/>
        <end position="102"/>
    </location>
</feature>
<protein>
    <recommendedName>
        <fullName evidence="4">BTB domain-containing protein</fullName>
    </recommendedName>
</protein>
<gene>
    <name evidence="5" type="ORF">PEVE_00000635</name>
</gene>
<dbReference type="Pfam" id="PF07707">
    <property type="entry name" value="BACK"/>
    <property type="match status" value="1"/>
</dbReference>